<dbReference type="GO" id="GO:0032040">
    <property type="term" value="C:small-subunit processome"/>
    <property type="evidence" value="ECO:0007669"/>
    <property type="project" value="TreeGrafter"/>
</dbReference>
<feature type="region of interest" description="Disordered" evidence="2">
    <location>
        <begin position="746"/>
        <end position="822"/>
    </location>
</feature>
<feature type="repeat" description="WD" evidence="1">
    <location>
        <begin position="267"/>
        <end position="308"/>
    </location>
</feature>
<gene>
    <name evidence="3" type="ORF">LTR36_001389</name>
</gene>
<dbReference type="InterPro" id="IPR015943">
    <property type="entry name" value="WD40/YVTN_repeat-like_dom_sf"/>
</dbReference>
<name>A0AAV9JNN2_9PEZI</name>
<reference evidence="3 4" key="1">
    <citation type="submission" date="2021-11" db="EMBL/GenBank/DDBJ databases">
        <title>Black yeast isolated from Biological Soil Crust.</title>
        <authorList>
            <person name="Kurbessoian T."/>
        </authorList>
    </citation>
    <scope>NUCLEOTIDE SEQUENCE [LARGE SCALE GENOMIC DNA]</scope>
    <source>
        <strain evidence="3 4">CCFEE 5522</strain>
    </source>
</reference>
<dbReference type="SUPFAM" id="SSF50978">
    <property type="entry name" value="WD40 repeat-like"/>
    <property type="match status" value="2"/>
</dbReference>
<dbReference type="PANTHER" id="PTHR44163">
    <property type="entry name" value="U3 SMALL NUCLEOLAR RNA-ASSOCIATED PROTEIN 4 HOMOLOG"/>
    <property type="match status" value="1"/>
</dbReference>
<evidence type="ECO:0000313" key="3">
    <source>
        <dbReference type="EMBL" id="KAK4547168.1"/>
    </source>
</evidence>
<protein>
    <recommendedName>
        <fullName evidence="5">WD40 repeat-like protein</fullName>
    </recommendedName>
</protein>
<dbReference type="GO" id="GO:0034455">
    <property type="term" value="C:t-UTP complex"/>
    <property type="evidence" value="ECO:0007669"/>
    <property type="project" value="TreeGrafter"/>
</dbReference>
<dbReference type="AlphaFoldDB" id="A0AAV9JNN2"/>
<dbReference type="Pfam" id="PF00400">
    <property type="entry name" value="WD40"/>
    <property type="match status" value="2"/>
</dbReference>
<evidence type="ECO:0000256" key="2">
    <source>
        <dbReference type="SAM" id="MobiDB-lite"/>
    </source>
</evidence>
<evidence type="ECO:0000256" key="1">
    <source>
        <dbReference type="PROSITE-ProRule" id="PRU00221"/>
    </source>
</evidence>
<comment type="caution">
    <text evidence="3">The sequence shown here is derived from an EMBL/GenBank/DDBJ whole genome shotgun (WGS) entry which is preliminary data.</text>
</comment>
<proteinExistence type="predicted"/>
<dbReference type="GO" id="GO:0000462">
    <property type="term" value="P:maturation of SSU-rRNA from tricistronic rRNA transcript (SSU-rRNA, 5.8S rRNA, LSU-rRNA)"/>
    <property type="evidence" value="ECO:0007669"/>
    <property type="project" value="InterPro"/>
</dbReference>
<dbReference type="SMART" id="SM00320">
    <property type="entry name" value="WD40"/>
    <property type="match status" value="8"/>
</dbReference>
<dbReference type="GO" id="GO:0030686">
    <property type="term" value="C:90S preribosome"/>
    <property type="evidence" value="ECO:0007669"/>
    <property type="project" value="InterPro"/>
</dbReference>
<sequence>MDVHRARFVPYPTSAISALAFSRSSDNGYTGPLPALKLAVGRANGSIEIWNPLKGSWVREAVFAGDGRSIDGLAWTQDPDEKDTEDRVITGQQRLFSIASSPTVTEWDLSTGLPKRRSTGNFSEVWCFAAQQRWRPQKSTEEEPRSQDIVAGCGDGTLVLLTTTDNDLQFKRFLARVSGKKARCMCITYQNRDIVVAGFADSMLRVYDTRNGSQLRQMSLGVGLPGAPKNALVWQVKALPNGDIVSGDSNGEVRVWDGKNYSLLRRLTGHETDCLDLITSTDGKTIFSGSIDGRVAVYKQSNNDGSRTSWGKTSHRRVHSGEVKAMAVFDSKALSVVVSGGSDVSPVVMPLREYGKENLRFLSSLPQEAPVASAPKARLLVSWWEKDVYIYRIARLSAVDATPQPEKPRKLVAKLSLTTKDNIRSVSISSDGRLIAASTSTEIKLFQLKKRIDTDSLAVRKLETPTDFAALGARLLSFAPDGKWLAAVTPDSEVHMARFSTDDEQPKRIICLPETVELDRRHRNTTQSAYMEYERAISRLAWADDSAILVTGDLAGYLDSWVLEGHEDITAPAVDKTKHDSDKGSSGADSDSGSDDSDDDDAMVVYFGQHWTDNPAGHLLPKLDSAPLVMTFRPQERSQPSVNGNPGVHATRHNPHAHSHELPSGPRMLWVMTARHQMYEFDVLAGKLSGWSRRNPTAALPEHFTKIKDRVVGSVWDDRRERLWLYGSSWVFMLDVKQDLADGGALQLAKKRRRRRGDEGDDGAAKRQKGSSGAGDRVRASQDSGTATRYENGKAINLDLSSQPRRRNELVEDDGEDDDTGLQLTRLRSSSDEAQAVDSGEWVNEERRWWCTFKYRPILGMMPLEDESATDPDGGIEVAIVERPIRSGT</sequence>
<organism evidence="3 4">
    <name type="scientific">Oleoguttula mirabilis</name>
    <dbReference type="NCBI Taxonomy" id="1507867"/>
    <lineage>
        <taxon>Eukaryota</taxon>
        <taxon>Fungi</taxon>
        <taxon>Dikarya</taxon>
        <taxon>Ascomycota</taxon>
        <taxon>Pezizomycotina</taxon>
        <taxon>Dothideomycetes</taxon>
        <taxon>Dothideomycetidae</taxon>
        <taxon>Mycosphaerellales</taxon>
        <taxon>Teratosphaeriaceae</taxon>
        <taxon>Oleoguttula</taxon>
    </lineage>
</organism>
<evidence type="ECO:0000313" key="4">
    <source>
        <dbReference type="Proteomes" id="UP001324427"/>
    </source>
</evidence>
<evidence type="ECO:0008006" key="5">
    <source>
        <dbReference type="Google" id="ProtNLM"/>
    </source>
</evidence>
<keyword evidence="1" id="KW-0853">WD repeat</keyword>
<feature type="compositionally biased region" description="Basic and acidic residues" evidence="2">
    <location>
        <begin position="573"/>
        <end position="583"/>
    </location>
</feature>
<feature type="region of interest" description="Disordered" evidence="2">
    <location>
        <begin position="573"/>
        <end position="599"/>
    </location>
</feature>
<dbReference type="InterPro" id="IPR001680">
    <property type="entry name" value="WD40_rpt"/>
</dbReference>
<dbReference type="PROSITE" id="PS50082">
    <property type="entry name" value="WD_REPEATS_2"/>
    <property type="match status" value="1"/>
</dbReference>
<feature type="compositionally biased region" description="Acidic residues" evidence="2">
    <location>
        <begin position="811"/>
        <end position="820"/>
    </location>
</feature>
<dbReference type="EMBL" id="JAVFHQ010000012">
    <property type="protein sequence ID" value="KAK4547168.1"/>
    <property type="molecule type" value="Genomic_DNA"/>
</dbReference>
<dbReference type="InterPro" id="IPR036322">
    <property type="entry name" value="WD40_repeat_dom_sf"/>
</dbReference>
<dbReference type="GO" id="GO:0003723">
    <property type="term" value="F:RNA binding"/>
    <property type="evidence" value="ECO:0007669"/>
    <property type="project" value="TreeGrafter"/>
</dbReference>
<keyword evidence="4" id="KW-1185">Reference proteome</keyword>
<dbReference type="Gene3D" id="2.130.10.10">
    <property type="entry name" value="YVTN repeat-like/Quinoprotein amine dehydrogenase"/>
    <property type="match status" value="3"/>
</dbReference>
<dbReference type="Proteomes" id="UP001324427">
    <property type="component" value="Unassembled WGS sequence"/>
</dbReference>
<accession>A0AAV9JNN2</accession>
<dbReference type="PANTHER" id="PTHR44163:SF1">
    <property type="entry name" value="U3 SMALL NUCLEOLAR RNA-ASSOCIATED PROTEIN 4 HOMOLOG"/>
    <property type="match status" value="1"/>
</dbReference>
<dbReference type="InterPro" id="IPR046351">
    <property type="entry name" value="UTP4"/>
</dbReference>